<name>A0A246JXT4_9SPHN</name>
<sequence length="256" mass="28098">MRALVSAGLSVILMALPMSTPAQAKAQTATESHMPAARELAELVNTATTLEMQVNKMLAGMAGHAFTADPSMAALGEEYPGVDKVFVETLRPLIMDELTRIMPEYIETTAAFFARHYTPSEVGELLSFWRSPTGRALLQSVSGNLDYASISKEAVDQLQESDTVDVSGEAMAKDRRRAAVAGLRELTPEQRKAVMRFGMTPIGRKMARLAPEKNELERQWANREPSAELMARIEEDVSQAVIAFIEAEDRKRAAAQ</sequence>
<reference evidence="2 3" key="1">
    <citation type="journal article" date="2002" name="Int. J. Syst. Evol. Microbiol.">
        <title>Sphingopyxis witflariensis sp. nov., isolated from activated sludge.</title>
        <authorList>
            <person name="Kampfer P."/>
            <person name="Witzenberger R."/>
            <person name="Denner E.B."/>
            <person name="Busse H.J."/>
            <person name="Neef A."/>
        </authorList>
    </citation>
    <scope>NUCLEOTIDE SEQUENCE [LARGE SCALE GENOMIC DNA]</scope>
    <source>
        <strain evidence="2 3">DSM 14551</strain>
    </source>
</reference>
<feature type="signal peptide" evidence="1">
    <location>
        <begin position="1"/>
        <end position="24"/>
    </location>
</feature>
<proteinExistence type="predicted"/>
<evidence type="ECO:0000313" key="2">
    <source>
        <dbReference type="EMBL" id="OWQ97913.1"/>
    </source>
</evidence>
<dbReference type="Proteomes" id="UP000197097">
    <property type="component" value="Unassembled WGS sequence"/>
</dbReference>
<dbReference type="EMBL" id="NISJ01000004">
    <property type="protein sequence ID" value="OWQ97913.1"/>
    <property type="molecule type" value="Genomic_DNA"/>
</dbReference>
<evidence type="ECO:0000256" key="1">
    <source>
        <dbReference type="SAM" id="SignalP"/>
    </source>
</evidence>
<evidence type="ECO:0000313" key="3">
    <source>
        <dbReference type="Proteomes" id="UP000197097"/>
    </source>
</evidence>
<feature type="chain" id="PRO_5012376927" description="DUF2059 domain-containing protein" evidence="1">
    <location>
        <begin position="25"/>
        <end position="256"/>
    </location>
</feature>
<keyword evidence="3" id="KW-1185">Reference proteome</keyword>
<comment type="caution">
    <text evidence="2">The sequence shown here is derived from an EMBL/GenBank/DDBJ whole genome shotgun (WGS) entry which is preliminary data.</text>
</comment>
<protein>
    <recommendedName>
        <fullName evidence="4">DUF2059 domain-containing protein</fullName>
    </recommendedName>
</protein>
<keyword evidence="1" id="KW-0732">Signal</keyword>
<evidence type="ECO:0008006" key="4">
    <source>
        <dbReference type="Google" id="ProtNLM"/>
    </source>
</evidence>
<organism evidence="2 3">
    <name type="scientific">Sphingopyxis witflariensis</name>
    <dbReference type="NCBI Taxonomy" id="173675"/>
    <lineage>
        <taxon>Bacteria</taxon>
        <taxon>Pseudomonadati</taxon>
        <taxon>Pseudomonadota</taxon>
        <taxon>Alphaproteobacteria</taxon>
        <taxon>Sphingomonadales</taxon>
        <taxon>Sphingomonadaceae</taxon>
        <taxon>Sphingopyxis</taxon>
    </lineage>
</organism>
<dbReference type="AlphaFoldDB" id="A0A246JXT4"/>
<accession>A0A246JXT4</accession>
<gene>
    <name evidence="2" type="ORF">CDQ91_09760</name>
</gene>